<feature type="domain" description="Flavodoxin-like" evidence="8">
    <location>
        <begin position="46"/>
        <end position="218"/>
    </location>
</feature>
<dbReference type="NCBIfam" id="TIGR01752">
    <property type="entry name" value="flav_long"/>
    <property type="match status" value="1"/>
</dbReference>
<gene>
    <name evidence="9" type="ORF">TrST_g13723</name>
</gene>
<dbReference type="PANTHER" id="PTHR42809">
    <property type="entry name" value="FLAVODOXIN 2"/>
    <property type="match status" value="1"/>
</dbReference>
<dbReference type="PROSITE" id="PS50902">
    <property type="entry name" value="FLAVODOXIN_LIKE"/>
    <property type="match status" value="1"/>
</dbReference>
<evidence type="ECO:0000256" key="5">
    <source>
        <dbReference type="ARBA" id="ARBA00022643"/>
    </source>
</evidence>
<protein>
    <recommendedName>
        <fullName evidence="8">Flavodoxin-like domain-containing protein</fullName>
    </recommendedName>
</protein>
<keyword evidence="7" id="KW-0732">Signal</keyword>
<reference evidence="10" key="1">
    <citation type="journal article" date="2023" name="Commun. Biol.">
        <title>Genome analysis of Parmales, the sister group of diatoms, reveals the evolutionary specialization of diatoms from phago-mixotrophs to photoautotrophs.</title>
        <authorList>
            <person name="Ban H."/>
            <person name="Sato S."/>
            <person name="Yoshikawa S."/>
            <person name="Yamada K."/>
            <person name="Nakamura Y."/>
            <person name="Ichinomiya M."/>
            <person name="Sato N."/>
            <person name="Blanc-Mathieu R."/>
            <person name="Endo H."/>
            <person name="Kuwata A."/>
            <person name="Ogata H."/>
        </authorList>
    </citation>
    <scope>NUCLEOTIDE SEQUENCE [LARGE SCALE GENOMIC DNA]</scope>
    <source>
        <strain evidence="10">NIES 3701</strain>
    </source>
</reference>
<dbReference type="SUPFAM" id="SSF52218">
    <property type="entry name" value="Flavoproteins"/>
    <property type="match status" value="1"/>
</dbReference>
<evidence type="ECO:0000256" key="6">
    <source>
        <dbReference type="ARBA" id="ARBA00022982"/>
    </source>
</evidence>
<comment type="similarity">
    <text evidence="2">Belongs to the flavodoxin family.</text>
</comment>
<dbReference type="AlphaFoldDB" id="A0A9W7BMJ0"/>
<dbReference type="InterPro" id="IPR001226">
    <property type="entry name" value="Flavodoxin_CS"/>
</dbReference>
<keyword evidence="10" id="KW-1185">Reference proteome</keyword>
<comment type="cofactor">
    <cofactor evidence="1">
        <name>FMN</name>
        <dbReference type="ChEBI" id="CHEBI:58210"/>
    </cofactor>
</comment>
<feature type="signal peptide" evidence="7">
    <location>
        <begin position="1"/>
        <end position="20"/>
    </location>
</feature>
<dbReference type="Proteomes" id="UP001165085">
    <property type="component" value="Unassembled WGS sequence"/>
</dbReference>
<dbReference type="EMBL" id="BRXY01000408">
    <property type="protein sequence ID" value="GMH93111.1"/>
    <property type="molecule type" value="Genomic_DNA"/>
</dbReference>
<dbReference type="Gene3D" id="3.40.50.360">
    <property type="match status" value="1"/>
</dbReference>
<dbReference type="NCBIfam" id="NF006738">
    <property type="entry name" value="PRK09267.1-4"/>
    <property type="match status" value="1"/>
</dbReference>
<dbReference type="InterPro" id="IPR010086">
    <property type="entry name" value="Flavodoxin_lc"/>
</dbReference>
<evidence type="ECO:0000256" key="4">
    <source>
        <dbReference type="ARBA" id="ARBA00022630"/>
    </source>
</evidence>
<evidence type="ECO:0000256" key="2">
    <source>
        <dbReference type="ARBA" id="ARBA00005267"/>
    </source>
</evidence>
<keyword evidence="5" id="KW-0288">FMN</keyword>
<organism evidence="9 10">
    <name type="scientific">Triparma strigata</name>
    <dbReference type="NCBI Taxonomy" id="1606541"/>
    <lineage>
        <taxon>Eukaryota</taxon>
        <taxon>Sar</taxon>
        <taxon>Stramenopiles</taxon>
        <taxon>Ochrophyta</taxon>
        <taxon>Bolidophyceae</taxon>
        <taxon>Parmales</taxon>
        <taxon>Triparmaceae</taxon>
        <taxon>Triparma</taxon>
    </lineage>
</organism>
<sequence length="287" mass="30811">MKFQCTYCALSLALASTVESFTTILAPFGTRHRSAFARSSTAIDATAVFFGTSTGNTEEVADLIVAKLNELGHEAPEPICVDGVVGDLKTEFSKYEALIVGTPTWNTGADTERSGTAWDEVYYGELDDLDLSGKNVAVFGLGDQISYGENYADATGELHEVFSKLGCKIFGATEIDDSYEHEASKAIKDGKFCGLLCDQVNQDDLSEDRVDKWVKQLVSEGFMSSGGAAAAPAASAPEPVEAIEAPPASKPAVEVIHSRDGWVGHDNGESTLWVNSENRRESYLTKN</sequence>
<keyword evidence="3" id="KW-0813">Transport</keyword>
<accession>A0A9W7BMJ0</accession>
<evidence type="ECO:0000259" key="8">
    <source>
        <dbReference type="PROSITE" id="PS50902"/>
    </source>
</evidence>
<keyword evidence="6" id="KW-0249">Electron transport</keyword>
<dbReference type="GO" id="GO:0009055">
    <property type="term" value="F:electron transfer activity"/>
    <property type="evidence" value="ECO:0007669"/>
    <property type="project" value="InterPro"/>
</dbReference>
<dbReference type="InterPro" id="IPR029039">
    <property type="entry name" value="Flavoprotein-like_sf"/>
</dbReference>
<dbReference type="PANTHER" id="PTHR42809:SF1">
    <property type="entry name" value="FLAVODOXIN 1"/>
    <property type="match status" value="1"/>
</dbReference>
<comment type="caution">
    <text evidence="9">The sequence shown here is derived from an EMBL/GenBank/DDBJ whole genome shotgun (WGS) entry which is preliminary data.</text>
</comment>
<evidence type="ECO:0000313" key="10">
    <source>
        <dbReference type="Proteomes" id="UP001165085"/>
    </source>
</evidence>
<dbReference type="OrthoDB" id="528439at2759"/>
<evidence type="ECO:0000256" key="3">
    <source>
        <dbReference type="ARBA" id="ARBA00022448"/>
    </source>
</evidence>
<dbReference type="Pfam" id="PF00258">
    <property type="entry name" value="Flavodoxin_1"/>
    <property type="match status" value="1"/>
</dbReference>
<dbReference type="InterPro" id="IPR008254">
    <property type="entry name" value="Flavodoxin/NO_synth"/>
</dbReference>
<dbReference type="GO" id="GO:0010181">
    <property type="term" value="F:FMN binding"/>
    <property type="evidence" value="ECO:0007669"/>
    <property type="project" value="InterPro"/>
</dbReference>
<proteinExistence type="inferred from homology"/>
<name>A0A9W7BMJ0_9STRA</name>
<evidence type="ECO:0000256" key="1">
    <source>
        <dbReference type="ARBA" id="ARBA00001917"/>
    </source>
</evidence>
<dbReference type="InterPro" id="IPR050619">
    <property type="entry name" value="Flavodoxin"/>
</dbReference>
<evidence type="ECO:0000313" key="9">
    <source>
        <dbReference type="EMBL" id="GMH93111.1"/>
    </source>
</evidence>
<keyword evidence="4" id="KW-0285">Flavoprotein</keyword>
<feature type="chain" id="PRO_5040920577" description="Flavodoxin-like domain-containing protein" evidence="7">
    <location>
        <begin position="21"/>
        <end position="287"/>
    </location>
</feature>
<dbReference type="PROSITE" id="PS00201">
    <property type="entry name" value="FLAVODOXIN"/>
    <property type="match status" value="1"/>
</dbReference>
<evidence type="ECO:0000256" key="7">
    <source>
        <dbReference type="SAM" id="SignalP"/>
    </source>
</evidence>